<evidence type="ECO:0000313" key="7">
    <source>
        <dbReference type="Proteomes" id="UP001177140"/>
    </source>
</evidence>
<feature type="region of interest" description="Disordered" evidence="3">
    <location>
        <begin position="279"/>
        <end position="303"/>
    </location>
</feature>
<evidence type="ECO:0000313" key="6">
    <source>
        <dbReference type="EMBL" id="MCL7042071.1"/>
    </source>
</evidence>
<dbReference type="Gene3D" id="1.25.40.10">
    <property type="entry name" value="Tetratricopeptide repeat domain"/>
    <property type="match status" value="1"/>
</dbReference>
<dbReference type="InterPro" id="IPR006866">
    <property type="entry name" value="DUF627_N"/>
</dbReference>
<reference evidence="6" key="1">
    <citation type="submission" date="2022-03" db="EMBL/GenBank/DDBJ databases">
        <title>A functionally conserved STORR gene fusion in Papaver species that diverged 16.8 million years ago.</title>
        <authorList>
            <person name="Catania T."/>
        </authorList>
    </citation>
    <scope>NUCLEOTIDE SEQUENCE</scope>
    <source>
        <strain evidence="6">S-191538</strain>
    </source>
</reference>
<keyword evidence="7" id="KW-1185">Reference proteome</keyword>
<keyword evidence="1" id="KW-0833">Ubl conjugation pathway</keyword>
<name>A0AA41VIU8_PAPNU</name>
<dbReference type="InterPro" id="IPR011990">
    <property type="entry name" value="TPR-like_helical_dom_sf"/>
</dbReference>
<dbReference type="InterPro" id="IPR006865">
    <property type="entry name" value="DUF629"/>
</dbReference>
<accession>A0AA41VIU8</accession>
<organism evidence="6 7">
    <name type="scientific">Papaver nudicaule</name>
    <name type="common">Iceland poppy</name>
    <dbReference type="NCBI Taxonomy" id="74823"/>
    <lineage>
        <taxon>Eukaryota</taxon>
        <taxon>Viridiplantae</taxon>
        <taxon>Streptophyta</taxon>
        <taxon>Embryophyta</taxon>
        <taxon>Tracheophyta</taxon>
        <taxon>Spermatophyta</taxon>
        <taxon>Magnoliopsida</taxon>
        <taxon>Ranunculales</taxon>
        <taxon>Papaveraceae</taxon>
        <taxon>Papaveroideae</taxon>
        <taxon>Papaver</taxon>
    </lineage>
</organism>
<feature type="compositionally biased region" description="Basic and acidic residues" evidence="3">
    <location>
        <begin position="246"/>
        <end position="261"/>
    </location>
</feature>
<evidence type="ECO:0000259" key="4">
    <source>
        <dbReference type="Pfam" id="PF04780"/>
    </source>
</evidence>
<comment type="caution">
    <text evidence="6">The sequence shown here is derived from an EMBL/GenBank/DDBJ whole genome shotgun (WGS) entry which is preliminary data.</text>
</comment>
<feature type="compositionally biased region" description="Basic residues" evidence="3">
    <location>
        <begin position="717"/>
        <end position="729"/>
    </location>
</feature>
<dbReference type="Proteomes" id="UP001177140">
    <property type="component" value="Unassembled WGS sequence"/>
</dbReference>
<keyword evidence="2" id="KW-0378">Hydrolase</keyword>
<feature type="domain" description="DUF627" evidence="5">
    <location>
        <begin position="61"/>
        <end position="165"/>
    </location>
</feature>
<feature type="region of interest" description="Disordered" evidence="3">
    <location>
        <begin position="1"/>
        <end position="24"/>
    </location>
</feature>
<sequence>MGFKKRNPGFRDKPTPPSASAATATTVTRASAEVVTKDCNVKSVNGNEKLLSCLTVEYEKALNEITKGKCAKALKSMKELCVQYESVGLVHRFQGAICSLLGDLAVDPNEKHKYYKNAVESARRAVSLSPSSIEFAHFYATLLFDSTNDYKEIVHECERALSIQNPIDPATENFQDNRDLKLTTPRKRIGHYQQELRSLAEKAKLASNGTRTPNIGIGNHKMLKEDLDNFRWFQGSEETTLPHTGKPNEIKKTTKTPEERRKEIEANVAAARLLQEKSSLLPSVNDKDRDSHSSLGTHTASARCKQANLQKTASLSDRMNHVRSFWDSMALGKKQSLLQVSIEDLKSHFMNDKDRDSHSSLGIHTASARCKHSNLQKTASLSDRMNHIRSFWDSMALEKKQCLLQVSSVLPPYAETFNMSSVAFKVPPQPQLKGKVTLSRDSSYILLDEHSIRGDITCKDGPPPDSDALLSWIFAGPSSREQLKSWTHLKKEKTHSGLELLQKREQKYDLLRRLCEEKCKLLSSEEALLAVESLYVEERKKREHDTRNASWSLKAVFSKRQQELTKRESDAILISNKFELEAISAVLREAQDLNVAPFGWEGTSVDVLHQADSSIEVAINTLKVQLSAEISKVDSHIGGTVCNMQQLEHEIGPLSFCNFQYIILPLVQSFMQAHLEELDVKDAKEKSDAATEALLAELELETKEKSDCKHNQEKMKDKKKKRDHRKAKGLKVNGGSEQHFHKIAAEETHFSIMSESHPDSDIVGGVSGDDLTQQEKEYRHKLELEAEERKLEEILQYQRRIENEGQQKHLGELHKKESGIMLDCAAAAS</sequence>
<feature type="region of interest" description="Disordered" evidence="3">
    <location>
        <begin position="238"/>
        <end position="261"/>
    </location>
</feature>
<evidence type="ECO:0000256" key="2">
    <source>
        <dbReference type="ARBA" id="ARBA00022801"/>
    </source>
</evidence>
<protein>
    <submittedName>
        <fullName evidence="6">Uncharacterized protein</fullName>
    </submittedName>
</protein>
<dbReference type="InterPro" id="IPR052398">
    <property type="entry name" value="Ubiquitin_hydrolase_53/54"/>
</dbReference>
<dbReference type="EMBL" id="JAJJMA010230944">
    <property type="protein sequence ID" value="MCL7042071.1"/>
    <property type="molecule type" value="Genomic_DNA"/>
</dbReference>
<evidence type="ECO:0000256" key="1">
    <source>
        <dbReference type="ARBA" id="ARBA00022786"/>
    </source>
</evidence>
<feature type="region of interest" description="Disordered" evidence="3">
    <location>
        <begin position="705"/>
        <end position="729"/>
    </location>
</feature>
<evidence type="ECO:0000256" key="3">
    <source>
        <dbReference type="SAM" id="MobiDB-lite"/>
    </source>
</evidence>
<dbReference type="AlphaFoldDB" id="A0AA41VIU8"/>
<feature type="domain" description="DUF629" evidence="4">
    <location>
        <begin position="427"/>
        <end position="604"/>
    </location>
</feature>
<dbReference type="Pfam" id="PF04781">
    <property type="entry name" value="DUF627"/>
    <property type="match status" value="1"/>
</dbReference>
<feature type="compositionally biased region" description="Basic and acidic residues" evidence="3">
    <location>
        <begin position="705"/>
        <end position="716"/>
    </location>
</feature>
<dbReference type="PANTHER" id="PTHR22975">
    <property type="entry name" value="UBIQUITIN SPECIFIC PROTEINASE"/>
    <property type="match status" value="1"/>
</dbReference>
<dbReference type="Pfam" id="PF04780">
    <property type="entry name" value="DUF629"/>
    <property type="match status" value="1"/>
</dbReference>
<proteinExistence type="predicted"/>
<dbReference type="PANTHER" id="PTHR22975:SF9">
    <property type="entry name" value="ECHINUS SPLICE FORM 3"/>
    <property type="match status" value="1"/>
</dbReference>
<evidence type="ECO:0000259" key="5">
    <source>
        <dbReference type="Pfam" id="PF04781"/>
    </source>
</evidence>
<dbReference type="GO" id="GO:0016787">
    <property type="term" value="F:hydrolase activity"/>
    <property type="evidence" value="ECO:0007669"/>
    <property type="project" value="UniProtKB-KW"/>
</dbReference>
<gene>
    <name evidence="6" type="ORF">MKW94_021140</name>
</gene>